<dbReference type="EMBL" id="CP025791">
    <property type="protein sequence ID" value="AUP77437.1"/>
    <property type="molecule type" value="Genomic_DNA"/>
</dbReference>
<name>A0A2K9PLI0_9FLAO</name>
<dbReference type="GO" id="GO:0016787">
    <property type="term" value="F:hydrolase activity"/>
    <property type="evidence" value="ECO:0007669"/>
    <property type="project" value="UniProtKB-KW"/>
</dbReference>
<dbReference type="InterPro" id="IPR036278">
    <property type="entry name" value="Sialidase_sf"/>
</dbReference>
<dbReference type="GO" id="GO:0010411">
    <property type="term" value="P:xyloglucan metabolic process"/>
    <property type="evidence" value="ECO:0007669"/>
    <property type="project" value="TreeGrafter"/>
</dbReference>
<keyword evidence="1" id="KW-0677">Repeat</keyword>
<proteinExistence type="predicted"/>
<dbReference type="Pfam" id="PF15902">
    <property type="entry name" value="Sortilin-Vps10"/>
    <property type="match status" value="1"/>
</dbReference>
<feature type="signal peptide" evidence="2">
    <location>
        <begin position="1"/>
        <end position="25"/>
    </location>
</feature>
<accession>A0A2K9PLI0</accession>
<dbReference type="RefSeq" id="WP_102754097.1">
    <property type="nucleotide sequence ID" value="NZ_CP025791.1"/>
</dbReference>
<dbReference type="AlphaFoldDB" id="A0A2K9PLI0"/>
<dbReference type="PANTHER" id="PTHR43739:SF5">
    <property type="entry name" value="EXO-ALPHA-SIALIDASE"/>
    <property type="match status" value="1"/>
</dbReference>
<dbReference type="Gene3D" id="2.60.40.4070">
    <property type="match status" value="1"/>
</dbReference>
<dbReference type="PANTHER" id="PTHR43739">
    <property type="entry name" value="XYLOGLUCANASE (EUROFUNG)"/>
    <property type="match status" value="1"/>
</dbReference>
<dbReference type="OrthoDB" id="9757809at2"/>
<dbReference type="KEGG" id="fek:C1H87_01360"/>
<dbReference type="InterPro" id="IPR052025">
    <property type="entry name" value="Xyloglucanase_GH74"/>
</dbReference>
<dbReference type="InterPro" id="IPR031778">
    <property type="entry name" value="Sortilin_N"/>
</dbReference>
<dbReference type="InterPro" id="IPR015943">
    <property type="entry name" value="WD40/YVTN_repeat-like_dom_sf"/>
</dbReference>
<evidence type="ECO:0000313" key="4">
    <source>
        <dbReference type="EMBL" id="AUP77437.1"/>
    </source>
</evidence>
<keyword evidence="4" id="KW-0378">Hydrolase</keyword>
<dbReference type="Gene3D" id="2.130.10.10">
    <property type="entry name" value="YVTN repeat-like/Quinoprotein amine dehydrogenase"/>
    <property type="match status" value="4"/>
</dbReference>
<evidence type="ECO:0000256" key="2">
    <source>
        <dbReference type="SAM" id="SignalP"/>
    </source>
</evidence>
<evidence type="ECO:0000259" key="3">
    <source>
        <dbReference type="Pfam" id="PF15902"/>
    </source>
</evidence>
<organism evidence="4 5">
    <name type="scientific">Flavivirga eckloniae</name>
    <dbReference type="NCBI Taxonomy" id="1803846"/>
    <lineage>
        <taxon>Bacteria</taxon>
        <taxon>Pseudomonadati</taxon>
        <taxon>Bacteroidota</taxon>
        <taxon>Flavobacteriia</taxon>
        <taxon>Flavobacteriales</taxon>
        <taxon>Flavobacteriaceae</taxon>
        <taxon>Flavivirga</taxon>
    </lineage>
</organism>
<dbReference type="SUPFAM" id="SSF50939">
    <property type="entry name" value="Sialidases"/>
    <property type="match status" value="2"/>
</dbReference>
<sequence length="1085" mass="120744">MINLTKIVWTWLCLVCMLSSASAQKKITKDSLLNGLKFRSIGPAFNSGRIADIAIHPENENIWYVGVGSGGVWKTINSGTTWTPIFDEQTSYSIGCITIDPNNSHTIWVGTGENVGGRHVGFGDGIYVSYDDGKTWENKGLKKSEHISKIIIHPEDPNTIWVAAQGPLWKDGGERGVYKSTDGGSSWVKTLGDNQWTGATDLIIDPENANTLYAATWQRHRTVAAYLGGGPGSGIHKSTDGGLTWKKLTTGIPKSNLGKIGLALSPFNSDVVYAAIEMDRRKGGVFMSSNKGESWVKQSDAVSGGTGPHYYQELYASPHQEGKLYLMSNYVQESDDHGKTFKSMNEKKKHVDSHALVFKKSDENYLMFGTDGGLYETFDKTKTWRFINNLPITQYYKLAVDDTAPFYNIYGGTQDNGSHGGPSRTLSSQGITSADWWNTLGADGHQSAIEPGNPNITYGEYQEGWLFRIDQTTGETVFIQPQPKEGEPYERFNWDSPILVSPHKPTRLYFASQRVWKSENRGDEWTPISTDLTRNQNRIELPIMGKQQSWDNAWDVLAMSNYNTITSLAESPKQEGLIYAGTDDGIIQITENGGETWRKLELGSIKGIPSTAFVNDVRADLFDASTVYVALDNHKYGDFKPYLVKSTDKGKTWRSITGDLPGRLVTWRLVQDHVKKELLFVATEFGVYFTSNGGANWVKLSNGIPTISVRDITIQRREDDLVAATFGRGFYILDDISALRSFNTNTKKAEASLFKVKPAYWYIQKQGMYGQGNSHYVADNPPFGAVFTYYLPEKTKTLKAKRKTNEKLKDKENEGIDFPGWEALEKEKQQEKPVILLTVKDSEGNLIKTIKGTNSKGFNRASWDLSYPDRKGEKLKPVKKEHSWGNNKVLVAPGNYTVTLYKRVDGKTDQIGAPQEFKVVQLKEGTLKGASHDKIKAFSEDFQVFQKDLNVTSLVLSKQLLLIGAMKRAADKAINPSNTLVSKINSTRLKLLNLDKQLSGDKTKDEIGEKFNPTPKDGETIGLFVAKTTYGPTATHIAAINRAKSQLKQIKSKLNSIIQDDLSQIEKDLKNAGAPWLEGQGLIND</sequence>
<dbReference type="CDD" id="cd15482">
    <property type="entry name" value="Sialidase_non-viral"/>
    <property type="match status" value="1"/>
</dbReference>
<keyword evidence="2" id="KW-0732">Signal</keyword>
<gene>
    <name evidence="4" type="ORF">C1H87_01360</name>
</gene>
<feature type="chain" id="PRO_5014759334" evidence="2">
    <location>
        <begin position="26"/>
        <end position="1085"/>
    </location>
</feature>
<feature type="domain" description="Sortilin N-terminal" evidence="3">
    <location>
        <begin position="126"/>
        <end position="252"/>
    </location>
</feature>
<evidence type="ECO:0000256" key="1">
    <source>
        <dbReference type="ARBA" id="ARBA00022737"/>
    </source>
</evidence>
<dbReference type="Proteomes" id="UP000235826">
    <property type="component" value="Chromosome"/>
</dbReference>
<reference evidence="4 5" key="1">
    <citation type="submission" date="2018-01" db="EMBL/GenBank/DDBJ databases">
        <title>Complete genome sequence of Flavivirga eckloniae ECD14 isolated from seaweed Ecklonia cava.</title>
        <authorList>
            <person name="Lee J.H."/>
            <person name="Baik K.S."/>
            <person name="Seong C.N."/>
        </authorList>
    </citation>
    <scope>NUCLEOTIDE SEQUENCE [LARGE SCALE GENOMIC DNA]</scope>
    <source>
        <strain evidence="4 5">ECD14</strain>
    </source>
</reference>
<keyword evidence="5" id="KW-1185">Reference proteome</keyword>
<evidence type="ECO:0000313" key="5">
    <source>
        <dbReference type="Proteomes" id="UP000235826"/>
    </source>
</evidence>
<protein>
    <submittedName>
        <fullName evidence="4">Glycosyl hydrolase</fullName>
    </submittedName>
</protein>